<evidence type="ECO:0000313" key="2">
    <source>
        <dbReference type="Proteomes" id="UP000198994"/>
    </source>
</evidence>
<accession>A0A1G7H867</accession>
<evidence type="ECO:0000313" key="1">
    <source>
        <dbReference type="EMBL" id="SDE96640.1"/>
    </source>
</evidence>
<organism evidence="1 2">
    <name type="scientific">Salipiger thiooxidans</name>
    <dbReference type="NCBI Taxonomy" id="282683"/>
    <lineage>
        <taxon>Bacteria</taxon>
        <taxon>Pseudomonadati</taxon>
        <taxon>Pseudomonadota</taxon>
        <taxon>Alphaproteobacteria</taxon>
        <taxon>Rhodobacterales</taxon>
        <taxon>Roseobacteraceae</taxon>
        <taxon>Salipiger</taxon>
    </lineage>
</organism>
<gene>
    <name evidence="1" type="ORF">SAMN04488105_110129</name>
</gene>
<reference evidence="2" key="1">
    <citation type="submission" date="2016-10" db="EMBL/GenBank/DDBJ databases">
        <authorList>
            <person name="Varghese N."/>
            <person name="Submissions S."/>
        </authorList>
    </citation>
    <scope>NUCLEOTIDE SEQUENCE [LARGE SCALE GENOMIC DNA]</scope>
    <source>
        <strain evidence="2">DSM 10146</strain>
    </source>
</reference>
<dbReference type="RefSeq" id="WP_165617136.1">
    <property type="nucleotide sequence ID" value="NZ_FNAV01000010.1"/>
</dbReference>
<dbReference type="EMBL" id="FNAV01000010">
    <property type="protein sequence ID" value="SDE96640.1"/>
    <property type="molecule type" value="Genomic_DNA"/>
</dbReference>
<keyword evidence="2" id="KW-1185">Reference proteome</keyword>
<sequence length="45" mass="5281">MYLSALALVVLVGGAFEYFEHRAQRKEQLRKQQNVDFPGLNNWQD</sequence>
<dbReference type="Proteomes" id="UP000198994">
    <property type="component" value="Unassembled WGS sequence"/>
</dbReference>
<name>A0A1G7H867_9RHOB</name>
<protein>
    <submittedName>
        <fullName evidence="1">Uncharacterized protein</fullName>
    </submittedName>
</protein>
<dbReference type="AlphaFoldDB" id="A0A1G7H867"/>
<proteinExistence type="predicted"/>